<dbReference type="EMBL" id="CAKLBY020000305">
    <property type="protein sequence ID" value="CAK7943878.1"/>
    <property type="molecule type" value="Genomic_DNA"/>
</dbReference>
<gene>
    <name evidence="1" type="ORF">PM001_LOCUS29028</name>
</gene>
<organism evidence="1 2">
    <name type="scientific">Peronospora matthiolae</name>
    <dbReference type="NCBI Taxonomy" id="2874970"/>
    <lineage>
        <taxon>Eukaryota</taxon>
        <taxon>Sar</taxon>
        <taxon>Stramenopiles</taxon>
        <taxon>Oomycota</taxon>
        <taxon>Peronosporomycetes</taxon>
        <taxon>Peronosporales</taxon>
        <taxon>Peronosporaceae</taxon>
        <taxon>Peronospora</taxon>
    </lineage>
</organism>
<evidence type="ECO:0000313" key="2">
    <source>
        <dbReference type="Proteomes" id="UP001162060"/>
    </source>
</evidence>
<dbReference type="Proteomes" id="UP001162060">
    <property type="component" value="Unassembled WGS sequence"/>
</dbReference>
<comment type="caution">
    <text evidence="1">The sequence shown here is derived from an EMBL/GenBank/DDBJ whole genome shotgun (WGS) entry which is preliminary data.</text>
</comment>
<dbReference type="Pfam" id="PF14223">
    <property type="entry name" value="Retrotran_gag_2"/>
    <property type="match status" value="1"/>
</dbReference>
<dbReference type="AlphaFoldDB" id="A0AAV1VCX9"/>
<evidence type="ECO:0000313" key="1">
    <source>
        <dbReference type="EMBL" id="CAK7943878.1"/>
    </source>
</evidence>
<reference evidence="1" key="1">
    <citation type="submission" date="2024-01" db="EMBL/GenBank/DDBJ databases">
        <authorList>
            <person name="Webb A."/>
        </authorList>
    </citation>
    <scope>NUCLEOTIDE SEQUENCE</scope>
    <source>
        <strain evidence="1">Pm1</strain>
    </source>
</reference>
<accession>A0AAV1VCX9</accession>
<evidence type="ECO:0008006" key="3">
    <source>
        <dbReference type="Google" id="ProtNLM"/>
    </source>
</evidence>
<sequence>MSPKNDSGFKVEPFDGSNYGLWSYKMKMYLMSKGLWGAIAGDETTSAAKEQQAHAAIVLNLRDSQLMHVIDSATAREAWGRLARFHHSHDMANRLC</sequence>
<protein>
    <recommendedName>
        <fullName evidence="3">DUF4219 domain-containing protein</fullName>
    </recommendedName>
</protein>
<proteinExistence type="predicted"/>
<name>A0AAV1VCX9_9STRA</name>